<dbReference type="InterPro" id="IPR003798">
    <property type="entry name" value="DNA_recombination_RmuC"/>
</dbReference>
<dbReference type="PANTHER" id="PTHR30563:SF0">
    <property type="entry name" value="DNA RECOMBINATION PROTEIN RMUC"/>
    <property type="match status" value="1"/>
</dbReference>
<organism evidence="4">
    <name type="scientific">mine drainage metagenome</name>
    <dbReference type="NCBI Taxonomy" id="410659"/>
    <lineage>
        <taxon>unclassified sequences</taxon>
        <taxon>metagenomes</taxon>
        <taxon>ecological metagenomes</taxon>
    </lineage>
</organism>
<accession>T0ZUD0</accession>
<feature type="region of interest" description="Disordered" evidence="3">
    <location>
        <begin position="75"/>
        <end position="104"/>
    </location>
</feature>
<gene>
    <name evidence="4" type="ORF">B1A_18994</name>
</gene>
<protein>
    <submittedName>
        <fullName evidence="4">RmuC domain protein</fullName>
    </submittedName>
</protein>
<keyword evidence="2" id="KW-0233">DNA recombination</keyword>
<keyword evidence="1" id="KW-0175">Coiled coil</keyword>
<feature type="compositionally biased region" description="Low complexity" evidence="3">
    <location>
        <begin position="92"/>
        <end position="104"/>
    </location>
</feature>
<name>T0ZUD0_9ZZZZ</name>
<dbReference type="AlphaFoldDB" id="T0ZUD0"/>
<evidence type="ECO:0000313" key="4">
    <source>
        <dbReference type="EMBL" id="EQD33515.1"/>
    </source>
</evidence>
<evidence type="ECO:0000256" key="2">
    <source>
        <dbReference type="ARBA" id="ARBA00023172"/>
    </source>
</evidence>
<proteinExistence type="predicted"/>
<sequence length="104" mass="11072">MGFRTLAIAKRSSEVWKILGAVKTEFGKFSAVLETVRKRLEQASAEIDKTGVRSRAITRKLRDVELLEPGDSRALLGVDGDGQDADADADASEAGQADDGPAVV</sequence>
<evidence type="ECO:0000256" key="1">
    <source>
        <dbReference type="ARBA" id="ARBA00023054"/>
    </source>
</evidence>
<reference evidence="4" key="1">
    <citation type="submission" date="2013-08" db="EMBL/GenBank/DDBJ databases">
        <authorList>
            <person name="Mendez C."/>
            <person name="Richter M."/>
            <person name="Ferrer M."/>
            <person name="Sanchez J."/>
        </authorList>
    </citation>
    <scope>NUCLEOTIDE SEQUENCE</scope>
</reference>
<reference evidence="4" key="2">
    <citation type="journal article" date="2014" name="ISME J.">
        <title>Microbial stratification in low pH oxic and suboxic macroscopic growths along an acid mine drainage.</title>
        <authorList>
            <person name="Mendez-Garcia C."/>
            <person name="Mesa V."/>
            <person name="Sprenger R.R."/>
            <person name="Richter M."/>
            <person name="Diez M.S."/>
            <person name="Solano J."/>
            <person name="Bargiela R."/>
            <person name="Golyshina O.V."/>
            <person name="Manteca A."/>
            <person name="Ramos J.L."/>
            <person name="Gallego J.R."/>
            <person name="Llorente I."/>
            <person name="Martins Dos Santos V.A."/>
            <person name="Jensen O.N."/>
            <person name="Pelaez A.I."/>
            <person name="Sanchez J."/>
            <person name="Ferrer M."/>
        </authorList>
    </citation>
    <scope>NUCLEOTIDE SEQUENCE</scope>
</reference>
<feature type="compositionally biased region" description="Acidic residues" evidence="3">
    <location>
        <begin position="81"/>
        <end position="91"/>
    </location>
</feature>
<comment type="caution">
    <text evidence="4">The sequence shown here is derived from an EMBL/GenBank/DDBJ whole genome shotgun (WGS) entry which is preliminary data.</text>
</comment>
<dbReference type="EMBL" id="AUZX01014013">
    <property type="protein sequence ID" value="EQD33515.1"/>
    <property type="molecule type" value="Genomic_DNA"/>
</dbReference>
<dbReference type="Pfam" id="PF02646">
    <property type="entry name" value="RmuC"/>
    <property type="match status" value="1"/>
</dbReference>
<dbReference type="PANTHER" id="PTHR30563">
    <property type="entry name" value="DNA RECOMBINATION PROTEIN RMUC"/>
    <property type="match status" value="1"/>
</dbReference>
<evidence type="ECO:0000256" key="3">
    <source>
        <dbReference type="SAM" id="MobiDB-lite"/>
    </source>
</evidence>
<dbReference type="GO" id="GO:0006310">
    <property type="term" value="P:DNA recombination"/>
    <property type="evidence" value="ECO:0007669"/>
    <property type="project" value="UniProtKB-KW"/>
</dbReference>